<dbReference type="EMBL" id="CAJOBH010282193">
    <property type="protein sequence ID" value="CAF5171868.1"/>
    <property type="molecule type" value="Genomic_DNA"/>
</dbReference>
<dbReference type="Proteomes" id="UP000681967">
    <property type="component" value="Unassembled WGS sequence"/>
</dbReference>
<feature type="non-terminal residue" evidence="2">
    <location>
        <position position="59"/>
    </location>
</feature>
<organism evidence="2 3">
    <name type="scientific">Rotaria magnacalcarata</name>
    <dbReference type="NCBI Taxonomy" id="392030"/>
    <lineage>
        <taxon>Eukaryota</taxon>
        <taxon>Metazoa</taxon>
        <taxon>Spiralia</taxon>
        <taxon>Gnathifera</taxon>
        <taxon>Rotifera</taxon>
        <taxon>Eurotatoria</taxon>
        <taxon>Bdelloidea</taxon>
        <taxon>Philodinida</taxon>
        <taxon>Philodinidae</taxon>
        <taxon>Rotaria</taxon>
    </lineage>
</organism>
<gene>
    <name evidence="2" type="ORF">BYL167_LOCUS77460</name>
    <name evidence="1" type="ORF">SMN809_LOCUS20568</name>
</gene>
<sequence length="59" mass="6953">MPRLRICRLAFNHKDGNVNQIETCLLRYHMTLSNLLNSNHLRTLTIGIHTSHFLERLLL</sequence>
<name>A0A8S3GY47_9BILA</name>
<reference evidence="2" key="1">
    <citation type="submission" date="2021-02" db="EMBL/GenBank/DDBJ databases">
        <authorList>
            <person name="Nowell W R."/>
        </authorList>
    </citation>
    <scope>NUCLEOTIDE SEQUENCE</scope>
</reference>
<protein>
    <submittedName>
        <fullName evidence="2">Uncharacterized protein</fullName>
    </submittedName>
</protein>
<evidence type="ECO:0000313" key="1">
    <source>
        <dbReference type="EMBL" id="CAF4170189.1"/>
    </source>
</evidence>
<accession>A0A8S3GY47</accession>
<dbReference type="EMBL" id="CAJOBI010013238">
    <property type="protein sequence ID" value="CAF4170189.1"/>
    <property type="molecule type" value="Genomic_DNA"/>
</dbReference>
<evidence type="ECO:0000313" key="3">
    <source>
        <dbReference type="Proteomes" id="UP000681967"/>
    </source>
</evidence>
<proteinExistence type="predicted"/>
<dbReference type="Proteomes" id="UP000676336">
    <property type="component" value="Unassembled WGS sequence"/>
</dbReference>
<evidence type="ECO:0000313" key="2">
    <source>
        <dbReference type="EMBL" id="CAF5171868.1"/>
    </source>
</evidence>
<comment type="caution">
    <text evidence="2">The sequence shown here is derived from an EMBL/GenBank/DDBJ whole genome shotgun (WGS) entry which is preliminary data.</text>
</comment>
<dbReference type="AlphaFoldDB" id="A0A8S3GY47"/>